<gene>
    <name evidence="2" type="ORF">UFOVP1154_40</name>
    <name evidence="3" type="ORF">UFOVP1341_53</name>
    <name evidence="4" type="ORF">UFOVP1601_30</name>
</gene>
<evidence type="ECO:0000313" key="2">
    <source>
        <dbReference type="EMBL" id="CAB4187444.1"/>
    </source>
</evidence>
<dbReference type="EMBL" id="LR797292">
    <property type="protein sequence ID" value="CAB4200662.1"/>
    <property type="molecule type" value="Genomic_DNA"/>
</dbReference>
<feature type="region of interest" description="Disordered" evidence="1">
    <location>
        <begin position="186"/>
        <end position="209"/>
    </location>
</feature>
<evidence type="ECO:0000313" key="4">
    <source>
        <dbReference type="EMBL" id="CAB4218639.1"/>
    </source>
</evidence>
<name>A0A6J5STJ6_9CAUD</name>
<dbReference type="GO" id="GO:0003677">
    <property type="term" value="F:DNA binding"/>
    <property type="evidence" value="ECO:0007669"/>
    <property type="project" value="InterPro"/>
</dbReference>
<dbReference type="NCBIfam" id="TIGR01913">
    <property type="entry name" value="bet_lambda"/>
    <property type="match status" value="1"/>
</dbReference>
<proteinExistence type="predicted"/>
<reference evidence="4" key="1">
    <citation type="submission" date="2020-05" db="EMBL/GenBank/DDBJ databases">
        <authorList>
            <person name="Chiriac C."/>
            <person name="Salcher M."/>
            <person name="Ghai R."/>
            <person name="Kavagutti S V."/>
        </authorList>
    </citation>
    <scope>NUCLEOTIDE SEQUENCE</scope>
</reference>
<organism evidence="4">
    <name type="scientific">uncultured Caudovirales phage</name>
    <dbReference type="NCBI Taxonomy" id="2100421"/>
    <lineage>
        <taxon>Viruses</taxon>
        <taxon>Duplodnaviria</taxon>
        <taxon>Heunggongvirae</taxon>
        <taxon>Uroviricota</taxon>
        <taxon>Caudoviricetes</taxon>
        <taxon>Peduoviridae</taxon>
        <taxon>Maltschvirus</taxon>
        <taxon>Maltschvirus maltsch</taxon>
    </lineage>
</organism>
<dbReference type="InterPro" id="IPR010183">
    <property type="entry name" value="Phage_lambda_Bet"/>
</dbReference>
<sequence>MTTQMTTTGTPALVMGSEQVDLIKRTIARGASDDELQLFLHQCKRTGLDPFARQIYAVKRWDSQAGRETMATQVSIDGFRLVAERTGDYEGQTAPQWCGEDGVWLDVWLSAKPPAAARVGVWRKNFREPAWGVARFASYCAKKKDGSLTAMWAKMPEVMIAKCAESLALRKAFPQELSGLYTSEEMDQSTPEERHVDGGRPFTPAPISDEPVPVAVEREHVSTETAVRRVLGTEAPSTSKLTPQQRMRLGTIAKKAGRNSDDVKGWLKTVYGVTTSAQLLQRDYDAICQALEARGPLPLPGDGPE</sequence>
<dbReference type="EMBL" id="LR797469">
    <property type="protein sequence ID" value="CAB4218639.1"/>
    <property type="molecule type" value="Genomic_DNA"/>
</dbReference>
<dbReference type="GO" id="GO:0006310">
    <property type="term" value="P:DNA recombination"/>
    <property type="evidence" value="ECO:0007669"/>
    <property type="project" value="InterPro"/>
</dbReference>
<evidence type="ECO:0000313" key="3">
    <source>
        <dbReference type="EMBL" id="CAB4200662.1"/>
    </source>
</evidence>
<dbReference type="InterPro" id="IPR018330">
    <property type="entry name" value="RecT_fam"/>
</dbReference>
<evidence type="ECO:0000256" key="1">
    <source>
        <dbReference type="SAM" id="MobiDB-lite"/>
    </source>
</evidence>
<accession>A0A6J5STJ6</accession>
<dbReference type="Pfam" id="PF03837">
    <property type="entry name" value="RecT"/>
    <property type="match status" value="1"/>
</dbReference>
<protein>
    <submittedName>
        <fullName evidence="4">Bet_lambda, phage recombination protein Bet</fullName>
    </submittedName>
</protein>
<dbReference type="EMBL" id="LR797107">
    <property type="protein sequence ID" value="CAB4187444.1"/>
    <property type="molecule type" value="Genomic_DNA"/>
</dbReference>